<dbReference type="SMART" id="SM00184">
    <property type="entry name" value="RING"/>
    <property type="match status" value="1"/>
</dbReference>
<feature type="compositionally biased region" description="Low complexity" evidence="2">
    <location>
        <begin position="9"/>
        <end position="18"/>
    </location>
</feature>
<dbReference type="UniPathway" id="UPA00143"/>
<dbReference type="GO" id="GO:0016567">
    <property type="term" value="P:protein ubiquitination"/>
    <property type="evidence" value="ECO:0007669"/>
    <property type="project" value="UniProtKB-UniPathway"/>
</dbReference>
<keyword evidence="5" id="KW-1185">Reference proteome</keyword>
<keyword evidence="1" id="KW-0863">Zinc-finger</keyword>
<dbReference type="AlphaFoldDB" id="A0A1J9QKE6"/>
<dbReference type="EMBL" id="MNUE01000083">
    <property type="protein sequence ID" value="OJD29342.1"/>
    <property type="molecule type" value="Genomic_DNA"/>
</dbReference>
<dbReference type="InterPro" id="IPR013083">
    <property type="entry name" value="Znf_RING/FYVE/PHD"/>
</dbReference>
<dbReference type="InterPro" id="IPR001841">
    <property type="entry name" value="Znf_RING"/>
</dbReference>
<dbReference type="GO" id="GO:0008270">
    <property type="term" value="F:zinc ion binding"/>
    <property type="evidence" value="ECO:0007669"/>
    <property type="project" value="UniProtKB-KW"/>
</dbReference>
<name>A0A1J9QKE6_9PEZI</name>
<dbReference type="PANTHER" id="PTHR22765">
    <property type="entry name" value="RING FINGER AND PROTEASE ASSOCIATED DOMAIN-CONTAINING"/>
    <property type="match status" value="1"/>
</dbReference>
<evidence type="ECO:0000313" key="5">
    <source>
        <dbReference type="Proteomes" id="UP000183809"/>
    </source>
</evidence>
<dbReference type="RefSeq" id="XP_020125602.1">
    <property type="nucleotide sequence ID" value="XM_020279502.1"/>
</dbReference>
<evidence type="ECO:0000259" key="3">
    <source>
        <dbReference type="PROSITE" id="PS50089"/>
    </source>
</evidence>
<evidence type="ECO:0000256" key="2">
    <source>
        <dbReference type="SAM" id="MobiDB-lite"/>
    </source>
</evidence>
<dbReference type="PANTHER" id="PTHR22765:SF434">
    <property type="entry name" value="GB|AAD18119.1-RELATED"/>
    <property type="match status" value="1"/>
</dbReference>
<feature type="compositionally biased region" description="Polar residues" evidence="2">
    <location>
        <begin position="31"/>
        <end position="43"/>
    </location>
</feature>
<reference evidence="4 5" key="1">
    <citation type="submission" date="2016-10" db="EMBL/GenBank/DDBJ databases">
        <title>Proteomics and genomics reveal pathogen-plant mechanisms compatible with a hemibiotrophic lifestyle of Diplodia corticola.</title>
        <authorList>
            <person name="Fernandes I."/>
            <person name="De Jonge R."/>
            <person name="Van De Peer Y."/>
            <person name="Devreese B."/>
            <person name="Alves A."/>
            <person name="Esteves A.C."/>
        </authorList>
    </citation>
    <scope>NUCLEOTIDE SEQUENCE [LARGE SCALE GENOMIC DNA]</scope>
    <source>
        <strain evidence="4 5">CBS 112549</strain>
    </source>
</reference>
<feature type="region of interest" description="Disordered" evidence="2">
    <location>
        <begin position="112"/>
        <end position="131"/>
    </location>
</feature>
<sequence>MHSASAVHKPLSSLLKPSTLRSEALPRPTTYELQTEMSSSPNRPNADPPPGDDTVDAGPPTAEPPPTREDTSPTLSSSPSPTLIPVPSTSIPLPPTPPPRYRTTLIRNALTHALPPLPDPSDADTAADNNEDNSNLPHCPICLNPYSDDTAALPCKHVFDRACIKEWLQENNSCPMCRAAAWEEEEEPASTAGSRRGNWTLRDRRILQDMVLALRQMQERERQRGRRGRGTVHTALLRARREGEDDDDGAAGGAGVVVGGQADQPDDGGVGDGDDGEQANQQDDGQMPQQDDDSDDDYGDDEHGDDQPPPPPPQQQYDDPSRPMAPTVPGGPHDTVIVPGMFIPAGGWRMPHWRCHMWRSPHNALSTVQVIAHRARFGPGPSDEERARAERLRARDNWLATQGRAELLLVDIERMALAMGCVDDIRIRSRRICDVVAVMLGHAAQFRGREAVPAALFMLLVTAAWTELRRQARVRRETGLRASVRNLFRRARSVREMDDVDEREFEDDGESMPEGMDVAADLARRMVNSLLLVREAVAVGHEV</sequence>
<feature type="compositionally biased region" description="Low complexity" evidence="2">
    <location>
        <begin position="72"/>
        <end position="91"/>
    </location>
</feature>
<dbReference type="STRING" id="236234.A0A1J9QKE6"/>
<gene>
    <name evidence="4" type="ORF">BKCO1_830001</name>
</gene>
<evidence type="ECO:0000313" key="4">
    <source>
        <dbReference type="EMBL" id="OJD29342.1"/>
    </source>
</evidence>
<dbReference type="Gene3D" id="3.30.40.10">
    <property type="entry name" value="Zinc/RING finger domain, C3HC4 (zinc finger)"/>
    <property type="match status" value="1"/>
</dbReference>
<dbReference type="InterPro" id="IPR051826">
    <property type="entry name" value="E3_ubiquitin-ligase_domain"/>
</dbReference>
<accession>A0A1J9QKE6</accession>
<feature type="domain" description="RING-type" evidence="3">
    <location>
        <begin position="139"/>
        <end position="178"/>
    </location>
</feature>
<dbReference type="Proteomes" id="UP000183809">
    <property type="component" value="Unassembled WGS sequence"/>
</dbReference>
<dbReference type="Pfam" id="PF13639">
    <property type="entry name" value="zf-RING_2"/>
    <property type="match status" value="1"/>
</dbReference>
<feature type="region of interest" description="Disordered" evidence="2">
    <location>
        <begin position="1"/>
        <end position="102"/>
    </location>
</feature>
<dbReference type="SUPFAM" id="SSF57850">
    <property type="entry name" value="RING/U-box"/>
    <property type="match status" value="1"/>
</dbReference>
<organism evidence="4 5">
    <name type="scientific">Diplodia corticola</name>
    <dbReference type="NCBI Taxonomy" id="236234"/>
    <lineage>
        <taxon>Eukaryota</taxon>
        <taxon>Fungi</taxon>
        <taxon>Dikarya</taxon>
        <taxon>Ascomycota</taxon>
        <taxon>Pezizomycotina</taxon>
        <taxon>Dothideomycetes</taxon>
        <taxon>Dothideomycetes incertae sedis</taxon>
        <taxon>Botryosphaeriales</taxon>
        <taxon>Botryosphaeriaceae</taxon>
        <taxon>Diplodia</taxon>
    </lineage>
</organism>
<dbReference type="GO" id="GO:0061630">
    <property type="term" value="F:ubiquitin protein ligase activity"/>
    <property type="evidence" value="ECO:0007669"/>
    <property type="project" value="TreeGrafter"/>
</dbReference>
<protein>
    <recommendedName>
        <fullName evidence="3">RING-type domain-containing protein</fullName>
    </recommendedName>
</protein>
<feature type="compositionally biased region" description="Acidic residues" evidence="2">
    <location>
        <begin position="290"/>
        <end position="304"/>
    </location>
</feature>
<dbReference type="OrthoDB" id="8062037at2759"/>
<keyword evidence="1" id="KW-0479">Metal-binding</keyword>
<dbReference type="PROSITE" id="PS50089">
    <property type="entry name" value="ZF_RING_2"/>
    <property type="match status" value="1"/>
</dbReference>
<dbReference type="GeneID" id="31019765"/>
<comment type="caution">
    <text evidence="4">The sequence shown here is derived from an EMBL/GenBank/DDBJ whole genome shotgun (WGS) entry which is preliminary data.</text>
</comment>
<feature type="compositionally biased region" description="Low complexity" evidence="2">
    <location>
        <begin position="278"/>
        <end position="289"/>
    </location>
</feature>
<evidence type="ECO:0000256" key="1">
    <source>
        <dbReference type="PROSITE-ProRule" id="PRU00175"/>
    </source>
</evidence>
<proteinExistence type="predicted"/>
<dbReference type="GO" id="GO:0006511">
    <property type="term" value="P:ubiquitin-dependent protein catabolic process"/>
    <property type="evidence" value="ECO:0007669"/>
    <property type="project" value="TreeGrafter"/>
</dbReference>
<keyword evidence="1" id="KW-0862">Zinc</keyword>
<feature type="region of interest" description="Disordered" evidence="2">
    <location>
        <begin position="218"/>
        <end position="336"/>
    </location>
</feature>